<proteinExistence type="predicted"/>
<comment type="caution">
    <text evidence="2">The sequence shown here is derived from an EMBL/GenBank/DDBJ whole genome shotgun (WGS) entry which is preliminary data.</text>
</comment>
<accession>A0ABX1PHJ9</accession>
<dbReference type="RefSeq" id="WP_169116770.1">
    <property type="nucleotide sequence ID" value="NZ_WTVG02000040.1"/>
</dbReference>
<organism evidence="2 3">
    <name type="scientific">Aromatoleum anaerobium</name>
    <dbReference type="NCBI Taxonomy" id="182180"/>
    <lineage>
        <taxon>Bacteria</taxon>
        <taxon>Pseudomonadati</taxon>
        <taxon>Pseudomonadota</taxon>
        <taxon>Betaproteobacteria</taxon>
        <taxon>Rhodocyclales</taxon>
        <taxon>Rhodocyclaceae</taxon>
        <taxon>Aromatoleum</taxon>
    </lineage>
</organism>
<dbReference type="EMBL" id="WTVG01000002">
    <property type="protein sequence ID" value="NMG23351.1"/>
    <property type="molecule type" value="Genomic_DNA"/>
</dbReference>
<evidence type="ECO:0000256" key="1">
    <source>
        <dbReference type="SAM" id="Phobius"/>
    </source>
</evidence>
<keyword evidence="1" id="KW-0812">Transmembrane</keyword>
<keyword evidence="1" id="KW-0472">Membrane</keyword>
<protein>
    <recommendedName>
        <fullName evidence="4">GIY-YIG nuclease family protein</fullName>
    </recommendedName>
</protein>
<gene>
    <name evidence="2" type="ORF">GO606_01190</name>
</gene>
<keyword evidence="3" id="KW-1185">Reference proteome</keyword>
<name>A0ABX1PHJ9_9RHOO</name>
<dbReference type="Pfam" id="PF13455">
    <property type="entry name" value="MUG113"/>
    <property type="match status" value="1"/>
</dbReference>
<evidence type="ECO:0008006" key="4">
    <source>
        <dbReference type="Google" id="ProtNLM"/>
    </source>
</evidence>
<feature type="transmembrane region" description="Helical" evidence="1">
    <location>
        <begin position="166"/>
        <end position="186"/>
    </location>
</feature>
<evidence type="ECO:0000313" key="3">
    <source>
        <dbReference type="Proteomes" id="UP000615989"/>
    </source>
</evidence>
<sequence>MMRRYSRARIYSGKSLRPEDPKGNLYYVRLKTPVGIFYKIGFTKLESVHKRFAYSGDGHEGLIDRVLVFMPLDDAFDVENRLHAHFSDKRAFGRFGDDPVMPLFKNGQSELYIEDLLGVDPDYSKEQANQTRDKIRLSRAYGTHLSESEAKKALRKMKNIDRLQNGFLNLLILPFAPIFFLFGFAVEFINGIFSRSIEKTTKDSFSPSAIPMDQKEPAPDAITPVIEMIRRNVARQNDTDIARIELQKKLNELQRQCNVTLV</sequence>
<evidence type="ECO:0000313" key="2">
    <source>
        <dbReference type="EMBL" id="NMG23351.1"/>
    </source>
</evidence>
<keyword evidence="1" id="KW-1133">Transmembrane helix</keyword>
<reference evidence="2" key="1">
    <citation type="submission" date="2019-12" db="EMBL/GenBank/DDBJ databases">
        <title>Comparative genomics gives insights into the taxonomy of the Azoarcus-Aromatoleum group and reveals separate origins of nif in the plant-associated Azoarcus and non-plant-associated Aromatoleum sub-groups.</title>
        <authorList>
            <person name="Lafos M."/>
            <person name="Maluk M."/>
            <person name="Batista M."/>
            <person name="Junghare M."/>
            <person name="Carmona M."/>
            <person name="Faoro H."/>
            <person name="Cruz L.M."/>
            <person name="Battistoni F."/>
            <person name="De Souza E."/>
            <person name="Pedrosa F."/>
            <person name="Chen W.-M."/>
            <person name="Poole P.S."/>
            <person name="Dixon R.A."/>
            <person name="James E.K."/>
        </authorList>
    </citation>
    <scope>NUCLEOTIDE SEQUENCE</scope>
    <source>
        <strain evidence="2">LuFRes1</strain>
    </source>
</reference>
<dbReference type="Proteomes" id="UP000615989">
    <property type="component" value="Unassembled WGS sequence"/>
</dbReference>